<comment type="caution">
    <text evidence="3">The sequence shown here is derived from an EMBL/GenBank/DDBJ whole genome shotgun (WGS) entry which is preliminary data.</text>
</comment>
<sequence>MVSFRHFPERLDRLHEPDVLQKVLSRCQTQQCMINTIRLLMSNATMRNCSYRYPAEDAITPFALWIDTMLVIYISVLRFLVVLRPLRYANYVNSGRGQRNSGKNRKASSIPNEESIISVVASPRAFSVVASKGRISIKKILRPFLWPVLVIALCFTINIPVFFEFEMEKCWEINQQIEAMHPVPTEFRYMFQKYKVVLMMLTQTIGPVGIILLFTLLTEYHIHKSLQARKKLFESQQRSRSQVLSEELKERVSRTVAIFIAVKFLIMRSMPVFFDIYENLYGIKEFGWRISVAVRVSDFLIVLNSATNSLAYFGKKRWLEKRLRLHLLKKEEKRQLKQGSSRKNTSCQEKRLSTQVSNSPGNSMSASGRRGLAGRFNSIAEQVDCTPLVSSNSTPPPASPSYV</sequence>
<feature type="transmembrane region" description="Helical" evidence="2">
    <location>
        <begin position="144"/>
        <end position="163"/>
    </location>
</feature>
<dbReference type="Proteomes" id="UP000218231">
    <property type="component" value="Unassembled WGS sequence"/>
</dbReference>
<evidence type="ECO:0000256" key="2">
    <source>
        <dbReference type="SAM" id="Phobius"/>
    </source>
</evidence>
<proteinExistence type="predicted"/>
<evidence type="ECO:0000256" key="1">
    <source>
        <dbReference type="SAM" id="MobiDB-lite"/>
    </source>
</evidence>
<feature type="transmembrane region" description="Helical" evidence="2">
    <location>
        <begin position="256"/>
        <end position="274"/>
    </location>
</feature>
<keyword evidence="2" id="KW-0472">Membrane</keyword>
<dbReference type="SUPFAM" id="SSF81321">
    <property type="entry name" value="Family A G protein-coupled receptor-like"/>
    <property type="match status" value="1"/>
</dbReference>
<name>A0A2A2JT51_9BILA</name>
<gene>
    <name evidence="3" type="ORF">WR25_01061</name>
</gene>
<dbReference type="AlphaFoldDB" id="A0A2A2JT51"/>
<feature type="transmembrane region" description="Helical" evidence="2">
    <location>
        <begin position="62"/>
        <end position="81"/>
    </location>
</feature>
<accession>A0A2A2JT51</accession>
<dbReference type="InterPro" id="IPR052954">
    <property type="entry name" value="GPCR-Ligand_Int"/>
</dbReference>
<evidence type="ECO:0000313" key="4">
    <source>
        <dbReference type="Proteomes" id="UP000218231"/>
    </source>
</evidence>
<evidence type="ECO:0008006" key="5">
    <source>
        <dbReference type="Google" id="ProtNLM"/>
    </source>
</evidence>
<protein>
    <recommendedName>
        <fullName evidence="5">G-protein coupled receptors family 1 profile domain-containing protein</fullName>
    </recommendedName>
</protein>
<keyword evidence="2" id="KW-1133">Transmembrane helix</keyword>
<feature type="transmembrane region" description="Helical" evidence="2">
    <location>
        <begin position="294"/>
        <end position="314"/>
    </location>
</feature>
<dbReference type="STRING" id="2018661.A0A2A2JT51"/>
<reference evidence="3 4" key="1">
    <citation type="journal article" date="2017" name="Curr. Biol.">
        <title>Genome architecture and evolution of a unichromosomal asexual nematode.</title>
        <authorList>
            <person name="Fradin H."/>
            <person name="Zegar C."/>
            <person name="Gutwein M."/>
            <person name="Lucas J."/>
            <person name="Kovtun M."/>
            <person name="Corcoran D."/>
            <person name="Baugh L.R."/>
            <person name="Kiontke K."/>
            <person name="Gunsalus K."/>
            <person name="Fitch D.H."/>
            <person name="Piano F."/>
        </authorList>
    </citation>
    <scope>NUCLEOTIDE SEQUENCE [LARGE SCALE GENOMIC DNA]</scope>
    <source>
        <strain evidence="3">PF1309</strain>
    </source>
</reference>
<dbReference type="EMBL" id="LIAE01010239">
    <property type="protein sequence ID" value="PAV64837.1"/>
    <property type="molecule type" value="Genomic_DNA"/>
</dbReference>
<feature type="transmembrane region" description="Helical" evidence="2">
    <location>
        <begin position="196"/>
        <end position="217"/>
    </location>
</feature>
<organism evidence="3 4">
    <name type="scientific">Diploscapter pachys</name>
    <dbReference type="NCBI Taxonomy" id="2018661"/>
    <lineage>
        <taxon>Eukaryota</taxon>
        <taxon>Metazoa</taxon>
        <taxon>Ecdysozoa</taxon>
        <taxon>Nematoda</taxon>
        <taxon>Chromadorea</taxon>
        <taxon>Rhabditida</taxon>
        <taxon>Rhabditina</taxon>
        <taxon>Rhabditomorpha</taxon>
        <taxon>Rhabditoidea</taxon>
        <taxon>Rhabditidae</taxon>
        <taxon>Diploscapter</taxon>
    </lineage>
</organism>
<dbReference type="OrthoDB" id="5780272at2759"/>
<feature type="region of interest" description="Disordered" evidence="1">
    <location>
        <begin position="334"/>
        <end position="370"/>
    </location>
</feature>
<dbReference type="PANTHER" id="PTHR46641:SF5">
    <property type="entry name" value="NEUROPEPTIDE RECEPTOR FAMILY"/>
    <property type="match status" value="1"/>
</dbReference>
<dbReference type="PANTHER" id="PTHR46641">
    <property type="entry name" value="FMRFAMIDE RECEPTOR-RELATED"/>
    <property type="match status" value="1"/>
</dbReference>
<evidence type="ECO:0000313" key="3">
    <source>
        <dbReference type="EMBL" id="PAV64837.1"/>
    </source>
</evidence>
<keyword evidence="2" id="KW-0812">Transmembrane</keyword>
<feature type="compositionally biased region" description="Polar residues" evidence="1">
    <location>
        <begin position="338"/>
        <end position="366"/>
    </location>
</feature>
<dbReference type="Gene3D" id="1.20.1070.10">
    <property type="entry name" value="Rhodopsin 7-helix transmembrane proteins"/>
    <property type="match status" value="1"/>
</dbReference>
<keyword evidence="4" id="KW-1185">Reference proteome</keyword>